<dbReference type="Proteomes" id="UP000253094">
    <property type="component" value="Unassembled WGS sequence"/>
</dbReference>
<dbReference type="AlphaFoldDB" id="A0A367F738"/>
<keyword evidence="2" id="KW-0732">Signal</keyword>
<evidence type="ECO:0000313" key="3">
    <source>
        <dbReference type="EMBL" id="RCG26176.1"/>
    </source>
</evidence>
<accession>A0A367F738</accession>
<organism evidence="3 4">
    <name type="scientific">Sphaerisporangium album</name>
    <dbReference type="NCBI Taxonomy" id="509200"/>
    <lineage>
        <taxon>Bacteria</taxon>
        <taxon>Bacillati</taxon>
        <taxon>Actinomycetota</taxon>
        <taxon>Actinomycetes</taxon>
        <taxon>Streptosporangiales</taxon>
        <taxon>Streptosporangiaceae</taxon>
        <taxon>Sphaerisporangium</taxon>
    </lineage>
</organism>
<gene>
    <name evidence="3" type="ORF">DQ384_29830</name>
</gene>
<dbReference type="EMBL" id="QOIL01000020">
    <property type="protein sequence ID" value="RCG26176.1"/>
    <property type="molecule type" value="Genomic_DNA"/>
</dbReference>
<comment type="caution">
    <text evidence="3">The sequence shown here is derived from an EMBL/GenBank/DDBJ whole genome shotgun (WGS) entry which is preliminary data.</text>
</comment>
<feature type="compositionally biased region" description="Low complexity" evidence="1">
    <location>
        <begin position="15"/>
        <end position="30"/>
    </location>
</feature>
<name>A0A367F738_9ACTN</name>
<protein>
    <submittedName>
        <fullName evidence="3">Uncharacterized protein</fullName>
    </submittedName>
</protein>
<keyword evidence="4" id="KW-1185">Reference proteome</keyword>
<reference evidence="3 4" key="1">
    <citation type="submission" date="2018-06" db="EMBL/GenBank/DDBJ databases">
        <title>Sphaerisporangium craniellae sp. nov., isolated from a marine sponge in the South China Sea.</title>
        <authorList>
            <person name="Li L."/>
        </authorList>
    </citation>
    <scope>NUCLEOTIDE SEQUENCE [LARGE SCALE GENOMIC DNA]</scope>
    <source>
        <strain evidence="3 4">CCTCC AA 208026</strain>
    </source>
</reference>
<feature type="chain" id="PRO_5016685878" evidence="2">
    <location>
        <begin position="21"/>
        <end position="175"/>
    </location>
</feature>
<evidence type="ECO:0000256" key="1">
    <source>
        <dbReference type="SAM" id="MobiDB-lite"/>
    </source>
</evidence>
<sequence length="175" mass="18630">MTLMVCAAAAAACASSPASPDTSAPAGSTTGKPAASARSHVPVSGETRQGCGDTPVRDGSPPAWASVNAPGTRFVLGREGNALGYLFTQPLRAGHPADPANKILWYVRQPREAKPLRVLAHPRGREHPVVELRFPSDSGPGEIYPSITDLPRPGCWTLELTWGSHHDTVDLFYRR</sequence>
<feature type="signal peptide" evidence="2">
    <location>
        <begin position="1"/>
        <end position="20"/>
    </location>
</feature>
<proteinExistence type="predicted"/>
<feature type="region of interest" description="Disordered" evidence="1">
    <location>
        <begin position="15"/>
        <end position="65"/>
    </location>
</feature>
<evidence type="ECO:0000313" key="4">
    <source>
        <dbReference type="Proteomes" id="UP000253094"/>
    </source>
</evidence>
<evidence type="ECO:0000256" key="2">
    <source>
        <dbReference type="SAM" id="SignalP"/>
    </source>
</evidence>